<protein>
    <submittedName>
        <fullName evidence="10">EXS-domain-containing protein</fullName>
    </submittedName>
</protein>
<feature type="domain" description="EXS" evidence="8">
    <location>
        <begin position="733"/>
        <end position="927"/>
    </location>
</feature>
<keyword evidence="3 7" id="KW-0812">Transmembrane</keyword>
<feature type="region of interest" description="Disordered" evidence="6">
    <location>
        <begin position="38"/>
        <end position="60"/>
    </location>
</feature>
<keyword evidence="11" id="KW-1185">Reference proteome</keyword>
<dbReference type="GO" id="GO:0005794">
    <property type="term" value="C:Golgi apparatus"/>
    <property type="evidence" value="ECO:0007669"/>
    <property type="project" value="TreeGrafter"/>
</dbReference>
<feature type="transmembrane region" description="Helical" evidence="7">
    <location>
        <begin position="652"/>
        <end position="673"/>
    </location>
</feature>
<evidence type="ECO:0000259" key="9">
    <source>
        <dbReference type="PROSITE" id="PS51382"/>
    </source>
</evidence>
<feature type="region of interest" description="Disordered" evidence="6">
    <location>
        <begin position="83"/>
        <end position="174"/>
    </location>
</feature>
<feature type="region of interest" description="Disordered" evidence="6">
    <location>
        <begin position="992"/>
        <end position="1091"/>
    </location>
</feature>
<evidence type="ECO:0000256" key="2">
    <source>
        <dbReference type="ARBA" id="ARBA00009665"/>
    </source>
</evidence>
<dbReference type="GO" id="GO:0000822">
    <property type="term" value="F:inositol hexakisphosphate binding"/>
    <property type="evidence" value="ECO:0007669"/>
    <property type="project" value="TreeGrafter"/>
</dbReference>
<feature type="transmembrane region" description="Helical" evidence="7">
    <location>
        <begin position="620"/>
        <end position="640"/>
    </location>
</feature>
<dbReference type="CDD" id="cd14475">
    <property type="entry name" value="SPX_SYG1_like"/>
    <property type="match status" value="1"/>
</dbReference>
<evidence type="ECO:0000313" key="11">
    <source>
        <dbReference type="Proteomes" id="UP000799440"/>
    </source>
</evidence>
<feature type="compositionally biased region" description="Basic and acidic residues" evidence="6">
    <location>
        <begin position="1042"/>
        <end position="1081"/>
    </location>
</feature>
<evidence type="ECO:0000256" key="3">
    <source>
        <dbReference type="ARBA" id="ARBA00022692"/>
    </source>
</evidence>
<feature type="domain" description="SPX" evidence="9">
    <location>
        <begin position="1"/>
        <end position="471"/>
    </location>
</feature>
<comment type="similarity">
    <text evidence="2">Belongs to the SYG1 (TC 2.A.94) family.</text>
</comment>
<evidence type="ECO:0000256" key="5">
    <source>
        <dbReference type="ARBA" id="ARBA00023136"/>
    </source>
</evidence>
<feature type="compositionally biased region" description="Low complexity" evidence="6">
    <location>
        <begin position="87"/>
        <end position="99"/>
    </location>
</feature>
<feature type="non-terminal residue" evidence="10">
    <location>
        <position position="1"/>
    </location>
</feature>
<feature type="region of interest" description="Disordered" evidence="6">
    <location>
        <begin position="915"/>
        <end position="979"/>
    </location>
</feature>
<dbReference type="InterPro" id="IPR004331">
    <property type="entry name" value="SPX_dom"/>
</dbReference>
<dbReference type="PANTHER" id="PTHR10783">
    <property type="entry name" value="XENOTROPIC AND POLYTROPIC RETROVIRUS RECEPTOR 1-RELATED"/>
    <property type="match status" value="1"/>
</dbReference>
<evidence type="ECO:0000259" key="8">
    <source>
        <dbReference type="PROSITE" id="PS51380"/>
    </source>
</evidence>
<dbReference type="EMBL" id="MU006596">
    <property type="protein sequence ID" value="KAF2743516.1"/>
    <property type="molecule type" value="Genomic_DNA"/>
</dbReference>
<feature type="compositionally biased region" description="Basic residues" evidence="6">
    <location>
        <begin position="953"/>
        <end position="964"/>
    </location>
</feature>
<sequence>RELDRDLVPEWRLKYLDYKLGKKKVKGIQRALRNVDKTPRLRRRGLSTLTPSPSNAAPHYSYLNRDRSRLEVSAELRTLALQNSQTSLQSKLSGSRSSLGPDPASRAEEQPLQAAHESPRAGVRSYGSIDGGMPSQRAHANSEAGKPPPSLKLPGAAMDPQNPSPLQDSSTDLPRAVHKTKSVRLADPIADGADLPAPERQGNSLPFRYRSVFSPKRVNSSPYEPVSEGPRPLLRRVFSMAQKPGPPSPGDVPMEAYRDLDLRQADFFQFLDMELEKIEAFYKMKEEEATERLHVLREQLHIMRDRRLDELITRQAAKIKAKEKKTSAAREALMNNGEPNHTSGSEDENSRPNSKSQLLNHALLNPIDTALDAVRSGKYGKATKAMTELGTPSTLVPQKVADSHRDFVRRPDLPDVPYQTARKKLKIALQEYYRGLELLKSYALLNRTAFRKINKKYDKTVNARPSMRYMTEKVNHAWFVQSDVIEGHIRTTEDLYARYFEKGNHKVAIGKLRVKVSRAGDYTEPSFRNGLFLAAGLVFGIQGLVYGAELLRPSDDGDPGLRVTTSFLLQDGTNPIQIYAGYFLMNFLFLLFCMACRVWHRAKINYVFVFEYDTRHHLDWRQLSELPCLYFFLLGLFMWLNFTQVGGEEMYHFWPVVLISLTAAILLLPLPILYFRSRQWLLYSMWRLLLAGIYPVEFRDFYMGDMFCSLTYAMGNISLFFCLYHTDWANPVICNSNHSRLMGFFSALPGVWRSLQCIRRYYDTRNVFPHLVNCGKYMATIVFYVTLSTYRIQRTDTNRAIFITFAIINSIYTSIWDVVMDWSLGDPYAQNKFLRPTLGYKSVWAYYLAMIIDPILRFNWIPYAVVPLQLQHSAVTSFCIALSEVCRRGMWTLFRVENEHCTNVGRFRASRDVPLPYDLSTPAEEETTQEIADERQNRRHPQLADHEPQRQLRPQRTRSTTHRRTASDSESPASGMLTRGLSRVGNMLRDAHAQDFERKKKPELGKRGAETSKHSAEHVGATDDDSEDDDEEEDESGSGSGDRYDGAGDKDDGEERVTDHEEQQVQTRDWADIEEVRRDVAIGRAGPASGI</sequence>
<feature type="compositionally biased region" description="Basic and acidic residues" evidence="6">
    <location>
        <begin position="932"/>
        <end position="950"/>
    </location>
</feature>
<dbReference type="PROSITE" id="PS51382">
    <property type="entry name" value="SPX"/>
    <property type="match status" value="1"/>
</dbReference>
<feature type="compositionally biased region" description="Acidic residues" evidence="6">
    <location>
        <begin position="1022"/>
        <end position="1036"/>
    </location>
</feature>
<gene>
    <name evidence="10" type="ORF">M011DRAFT_410430</name>
</gene>
<feature type="compositionally biased region" description="Basic and acidic residues" evidence="6">
    <location>
        <begin position="992"/>
        <end position="1021"/>
    </location>
</feature>
<dbReference type="Pfam" id="PF03124">
    <property type="entry name" value="EXS"/>
    <property type="match status" value="1"/>
</dbReference>
<dbReference type="AlphaFoldDB" id="A0A6A6V140"/>
<keyword evidence="5 7" id="KW-0472">Membrane</keyword>
<evidence type="ECO:0000256" key="4">
    <source>
        <dbReference type="ARBA" id="ARBA00022989"/>
    </source>
</evidence>
<feature type="transmembrane region" description="Helical" evidence="7">
    <location>
        <begin position="800"/>
        <end position="824"/>
    </location>
</feature>
<dbReference type="OrthoDB" id="9970435at2759"/>
<dbReference type="GO" id="GO:0006817">
    <property type="term" value="P:phosphate ion transport"/>
    <property type="evidence" value="ECO:0007669"/>
    <property type="project" value="TreeGrafter"/>
</dbReference>
<proteinExistence type="inferred from homology"/>
<evidence type="ECO:0000313" key="10">
    <source>
        <dbReference type="EMBL" id="KAF2743516.1"/>
    </source>
</evidence>
<dbReference type="Proteomes" id="UP000799440">
    <property type="component" value="Unassembled WGS sequence"/>
</dbReference>
<dbReference type="GO" id="GO:0005886">
    <property type="term" value="C:plasma membrane"/>
    <property type="evidence" value="ECO:0007669"/>
    <property type="project" value="TreeGrafter"/>
</dbReference>
<feature type="region of interest" description="Disordered" evidence="6">
    <location>
        <begin position="334"/>
        <end position="355"/>
    </location>
</feature>
<evidence type="ECO:0000256" key="7">
    <source>
        <dbReference type="SAM" id="Phobius"/>
    </source>
</evidence>
<evidence type="ECO:0000256" key="6">
    <source>
        <dbReference type="SAM" id="MobiDB-lite"/>
    </source>
</evidence>
<comment type="subcellular location">
    <subcellularLocation>
        <location evidence="1">Membrane</location>
        <topology evidence="1">Multi-pass membrane protein</topology>
    </subcellularLocation>
</comment>
<name>A0A6A6V140_9PLEO</name>
<organism evidence="10 11">
    <name type="scientific">Sporormia fimetaria CBS 119925</name>
    <dbReference type="NCBI Taxonomy" id="1340428"/>
    <lineage>
        <taxon>Eukaryota</taxon>
        <taxon>Fungi</taxon>
        <taxon>Dikarya</taxon>
        <taxon>Ascomycota</taxon>
        <taxon>Pezizomycotina</taxon>
        <taxon>Dothideomycetes</taxon>
        <taxon>Pleosporomycetidae</taxon>
        <taxon>Pleosporales</taxon>
        <taxon>Sporormiaceae</taxon>
        <taxon>Sporormia</taxon>
    </lineage>
</organism>
<dbReference type="PANTHER" id="PTHR10783:SF103">
    <property type="entry name" value="SOLUTE CARRIER FAMILY 53 MEMBER 1"/>
    <property type="match status" value="1"/>
</dbReference>
<dbReference type="Pfam" id="PF03105">
    <property type="entry name" value="SPX"/>
    <property type="match status" value="1"/>
</dbReference>
<dbReference type="GO" id="GO:0016036">
    <property type="term" value="P:cellular response to phosphate starvation"/>
    <property type="evidence" value="ECO:0007669"/>
    <property type="project" value="TreeGrafter"/>
</dbReference>
<keyword evidence="4 7" id="KW-1133">Transmembrane helix</keyword>
<evidence type="ECO:0000256" key="1">
    <source>
        <dbReference type="ARBA" id="ARBA00004141"/>
    </source>
</evidence>
<dbReference type="PROSITE" id="PS51380">
    <property type="entry name" value="EXS"/>
    <property type="match status" value="1"/>
</dbReference>
<accession>A0A6A6V140</accession>
<dbReference type="InterPro" id="IPR004342">
    <property type="entry name" value="EXS_C"/>
</dbReference>
<reference evidence="10" key="1">
    <citation type="journal article" date="2020" name="Stud. Mycol.">
        <title>101 Dothideomycetes genomes: a test case for predicting lifestyles and emergence of pathogens.</title>
        <authorList>
            <person name="Haridas S."/>
            <person name="Albert R."/>
            <person name="Binder M."/>
            <person name="Bloem J."/>
            <person name="Labutti K."/>
            <person name="Salamov A."/>
            <person name="Andreopoulos B."/>
            <person name="Baker S."/>
            <person name="Barry K."/>
            <person name="Bills G."/>
            <person name="Bluhm B."/>
            <person name="Cannon C."/>
            <person name="Castanera R."/>
            <person name="Culley D."/>
            <person name="Daum C."/>
            <person name="Ezra D."/>
            <person name="Gonzalez J."/>
            <person name="Henrissat B."/>
            <person name="Kuo A."/>
            <person name="Liang C."/>
            <person name="Lipzen A."/>
            <person name="Lutzoni F."/>
            <person name="Magnuson J."/>
            <person name="Mondo S."/>
            <person name="Nolan M."/>
            <person name="Ohm R."/>
            <person name="Pangilinan J."/>
            <person name="Park H.-J."/>
            <person name="Ramirez L."/>
            <person name="Alfaro M."/>
            <person name="Sun H."/>
            <person name="Tritt A."/>
            <person name="Yoshinaga Y."/>
            <person name="Zwiers L.-H."/>
            <person name="Turgeon B."/>
            <person name="Goodwin S."/>
            <person name="Spatafora J."/>
            <person name="Crous P."/>
            <person name="Grigoriev I."/>
        </authorList>
    </citation>
    <scope>NUCLEOTIDE SEQUENCE</scope>
    <source>
        <strain evidence="10">CBS 119925</strain>
    </source>
</reference>
<feature type="transmembrane region" description="Helical" evidence="7">
    <location>
        <begin position="579"/>
        <end position="599"/>
    </location>
</feature>